<dbReference type="Proteomes" id="UP001652642">
    <property type="component" value="Chromosome 2"/>
</dbReference>
<evidence type="ECO:0000256" key="6">
    <source>
        <dbReference type="ARBA" id="ARBA00023242"/>
    </source>
</evidence>
<dbReference type="RefSeq" id="XP_072844380.1">
    <property type="nucleotide sequence ID" value="XM_072988279.1"/>
</dbReference>
<organism evidence="10 11">
    <name type="scientific">Pogona vitticeps</name>
    <name type="common">central bearded dragon</name>
    <dbReference type="NCBI Taxonomy" id="103695"/>
    <lineage>
        <taxon>Eukaryota</taxon>
        <taxon>Metazoa</taxon>
        <taxon>Chordata</taxon>
        <taxon>Craniata</taxon>
        <taxon>Vertebrata</taxon>
        <taxon>Euteleostomi</taxon>
        <taxon>Lepidosauria</taxon>
        <taxon>Squamata</taxon>
        <taxon>Bifurcata</taxon>
        <taxon>Unidentata</taxon>
        <taxon>Episquamata</taxon>
        <taxon>Toxicofera</taxon>
        <taxon>Iguania</taxon>
        <taxon>Acrodonta</taxon>
        <taxon>Agamidae</taxon>
        <taxon>Amphibolurinae</taxon>
        <taxon>Pogona</taxon>
    </lineage>
</organism>
<dbReference type="GO" id="GO:0005634">
    <property type="term" value="C:nucleus"/>
    <property type="evidence" value="ECO:0007669"/>
    <property type="project" value="UniProtKB-SubCell"/>
</dbReference>
<keyword evidence="6" id="KW-0539">Nucleus</keyword>
<evidence type="ECO:0000313" key="11">
    <source>
        <dbReference type="RefSeq" id="XP_020670837.2"/>
    </source>
</evidence>
<dbReference type="GO" id="GO:0008270">
    <property type="term" value="F:zinc ion binding"/>
    <property type="evidence" value="ECO:0007669"/>
    <property type="project" value="UniProtKB-KW"/>
</dbReference>
<reference evidence="10 11" key="1">
    <citation type="submission" date="2025-05" db="UniProtKB">
        <authorList>
            <consortium name="RefSeq"/>
        </authorList>
    </citation>
    <scope>NUCLEOTIDE SEQUENCE [LARGE SCALE GENOMIC DNA]</scope>
</reference>
<dbReference type="SUPFAM" id="SSF53098">
    <property type="entry name" value="Ribonuclease H-like"/>
    <property type="match status" value="1"/>
</dbReference>
<dbReference type="InterPro" id="IPR012337">
    <property type="entry name" value="RNaseH-like_sf"/>
</dbReference>
<evidence type="ECO:0000313" key="14">
    <source>
        <dbReference type="RefSeq" id="XP_072844381.1"/>
    </source>
</evidence>
<dbReference type="CDD" id="cd07765">
    <property type="entry name" value="KRAB_A-box"/>
    <property type="match status" value="1"/>
</dbReference>
<dbReference type="PROSITE" id="PS00028">
    <property type="entry name" value="ZINC_FINGER_C2H2_1"/>
    <property type="match status" value="1"/>
</dbReference>
<proteinExistence type="predicted"/>
<dbReference type="PROSITE" id="PS50805">
    <property type="entry name" value="KRAB"/>
    <property type="match status" value="1"/>
</dbReference>
<feature type="domain" description="KRAB" evidence="9">
    <location>
        <begin position="22"/>
        <end position="94"/>
    </location>
</feature>
<dbReference type="PANTHER" id="PTHR46481:SF10">
    <property type="entry name" value="ZINC FINGER BED DOMAIN-CONTAINING PROTEIN 39"/>
    <property type="match status" value="1"/>
</dbReference>
<dbReference type="Gene3D" id="6.10.140.140">
    <property type="match status" value="1"/>
</dbReference>
<comment type="subcellular location">
    <subcellularLocation>
        <location evidence="1">Nucleus</location>
    </subcellularLocation>
</comment>
<name>A0A6J0VDD6_9SAUR</name>
<dbReference type="InterPro" id="IPR001909">
    <property type="entry name" value="KRAB"/>
</dbReference>
<dbReference type="GO" id="GO:0006355">
    <property type="term" value="P:regulation of DNA-templated transcription"/>
    <property type="evidence" value="ECO:0007669"/>
    <property type="project" value="InterPro"/>
</dbReference>
<evidence type="ECO:0000256" key="2">
    <source>
        <dbReference type="ARBA" id="ARBA00022723"/>
    </source>
</evidence>
<dbReference type="RefSeq" id="XP_020670837.2">
    <property type="nucleotide sequence ID" value="XM_020815178.2"/>
</dbReference>
<keyword evidence="5" id="KW-0862">Zinc</keyword>
<evidence type="ECO:0000313" key="12">
    <source>
        <dbReference type="RefSeq" id="XP_072844379.1"/>
    </source>
</evidence>
<keyword evidence="3" id="KW-0677">Repeat</keyword>
<dbReference type="InterPro" id="IPR052035">
    <property type="entry name" value="ZnF_BED_domain_contain"/>
</dbReference>
<dbReference type="InterPro" id="IPR036236">
    <property type="entry name" value="Znf_C2H2_sf"/>
</dbReference>
<keyword evidence="10" id="KW-1185">Reference proteome</keyword>
<dbReference type="OrthoDB" id="1607513at2759"/>
<accession>A0A6J0VDD6</accession>
<dbReference type="SMART" id="SM00355">
    <property type="entry name" value="ZnF_C2H2"/>
    <property type="match status" value="2"/>
</dbReference>
<dbReference type="Pfam" id="PF05699">
    <property type="entry name" value="Dimer_Tnp_hAT"/>
    <property type="match status" value="1"/>
</dbReference>
<dbReference type="RefSeq" id="XP_072844382.1">
    <property type="nucleotide sequence ID" value="XM_072988281.1"/>
</dbReference>
<dbReference type="InterPro" id="IPR036051">
    <property type="entry name" value="KRAB_dom_sf"/>
</dbReference>
<evidence type="ECO:0000256" key="1">
    <source>
        <dbReference type="ARBA" id="ARBA00004123"/>
    </source>
</evidence>
<dbReference type="AlphaFoldDB" id="A0A6J0VDD6"/>
<dbReference type="InterPro" id="IPR008906">
    <property type="entry name" value="HATC_C_dom"/>
</dbReference>
<keyword evidence="2" id="KW-0479">Metal-binding</keyword>
<dbReference type="RefSeq" id="XP_072844381.1">
    <property type="nucleotide sequence ID" value="XM_072988280.1"/>
</dbReference>
<evidence type="ECO:0000259" key="9">
    <source>
        <dbReference type="PROSITE" id="PS50805"/>
    </source>
</evidence>
<evidence type="ECO:0000256" key="3">
    <source>
        <dbReference type="ARBA" id="ARBA00022737"/>
    </source>
</evidence>
<dbReference type="PANTHER" id="PTHR46481">
    <property type="entry name" value="ZINC FINGER BED DOMAIN-CONTAINING PROTEIN 4"/>
    <property type="match status" value="1"/>
</dbReference>
<dbReference type="Gene3D" id="3.30.160.60">
    <property type="entry name" value="Classic Zinc Finger"/>
    <property type="match status" value="1"/>
</dbReference>
<dbReference type="RefSeq" id="XP_072844379.1">
    <property type="nucleotide sequence ID" value="XM_072988278.1"/>
</dbReference>
<dbReference type="GO" id="GO:0003677">
    <property type="term" value="F:DNA binding"/>
    <property type="evidence" value="ECO:0007669"/>
    <property type="project" value="UniProtKB-KW"/>
</dbReference>
<dbReference type="GO" id="GO:0046983">
    <property type="term" value="F:protein dimerization activity"/>
    <property type="evidence" value="ECO:0007669"/>
    <property type="project" value="InterPro"/>
</dbReference>
<dbReference type="GeneID" id="110091171"/>
<sequence>MPATNIPSCLFCEGSEPDQGPVTFEEVAVYFTWEEWTLLDPDQRALHREVMEENWQTVSSLKNIWREKSICPQCGKSFTHKVELDGHQRAHTEEESRIQEKAYKCITETDDTLAAIASQMWRDTNFPLLPMSIPRKSIVAFGFTDVKKKTEKLRTAKCRFCGVLITDGMSTTSNFLRHIKTHSGKHEEFKRYQQEVGRDGAASSRPARFSDCQCASPVAPSAPLVENASRGYGQNHPKQKRIVRSIVNDLIIGCSLPLSLVERPQFRRFCAVLDPGSRAVTRAAVTMEIDRLYAKVKEEVMALLAKADDLAITLDIWSSRRMQGFLGVTAHAILDSELKTRLLACHRFLGRHTHENIFAVFENICASFNVKEKIRYVVTDKAADMITAFASQFPSVDESPATQHQELAEEDKSCELEGGGSMTVENLEYWEDVDEDVVVTLVQQAASSAGTRQPLKRLACFAHALQLCVSDGLKEAKRSTALAKVFGTCSLLHTSAVFKDAFERRFGPNFTIPEFVSTRWSSTLHLINAFLELDEEQMRKALDDGNQTNLKLSVTEYCQLKELSQILQPFLEATMVVQSDKGVTISVVVPSVVGLYHHLQHLQPIYLESMVVALRNSLETRFAGILVIAGLLPPVPQSEGQRPLGFHDYIYFIAAVLDPNFHFWWLQKVSDNEEETAELKEKVLSELQQFCCTLEKNQPGLLSSPSQSSRIEAVSGAPQKKKACMSTSLFAYIKPSTGTSSASDLEQMDFGAEMRSYSSLVTQSSECSPVNVLRFWGRHCKELRLLSAAALSVFLIPASSAPVERVFGEGGIVMRPLCGRLGADHVEKIVFLKCNLDKFE</sequence>
<feature type="domain" description="C2H2-type" evidence="8">
    <location>
        <begin position="69"/>
        <end position="96"/>
    </location>
</feature>
<dbReference type="SUPFAM" id="SSF57667">
    <property type="entry name" value="beta-beta-alpha zinc fingers"/>
    <property type="match status" value="1"/>
</dbReference>
<evidence type="ECO:0000313" key="10">
    <source>
        <dbReference type="Proteomes" id="UP001652642"/>
    </source>
</evidence>
<dbReference type="KEGG" id="pvt:110091171"/>
<evidence type="ECO:0000313" key="15">
    <source>
        <dbReference type="RefSeq" id="XP_072844382.1"/>
    </source>
</evidence>
<protein>
    <submittedName>
        <fullName evidence="11 12">Uncharacterized protein isoform X1</fullName>
    </submittedName>
</protein>
<dbReference type="InterPro" id="IPR013087">
    <property type="entry name" value="Znf_C2H2_type"/>
</dbReference>
<evidence type="ECO:0000259" key="8">
    <source>
        <dbReference type="PROSITE" id="PS50157"/>
    </source>
</evidence>
<gene>
    <name evidence="11 12 13 14 15" type="primary">LOC110091171</name>
</gene>
<dbReference type="Pfam" id="PF01352">
    <property type="entry name" value="KRAB"/>
    <property type="match status" value="1"/>
</dbReference>
<evidence type="ECO:0000256" key="7">
    <source>
        <dbReference type="PROSITE-ProRule" id="PRU00042"/>
    </source>
</evidence>
<dbReference type="SUPFAM" id="SSF109640">
    <property type="entry name" value="KRAB domain (Kruppel-associated box)"/>
    <property type="match status" value="1"/>
</dbReference>
<evidence type="ECO:0000256" key="5">
    <source>
        <dbReference type="ARBA" id="ARBA00022833"/>
    </source>
</evidence>
<dbReference type="SMART" id="SM00349">
    <property type="entry name" value="KRAB"/>
    <property type="match status" value="1"/>
</dbReference>
<evidence type="ECO:0000256" key="4">
    <source>
        <dbReference type="ARBA" id="ARBA00022771"/>
    </source>
</evidence>
<keyword evidence="4 7" id="KW-0863">Zinc-finger</keyword>
<evidence type="ECO:0000313" key="13">
    <source>
        <dbReference type="RefSeq" id="XP_072844380.1"/>
    </source>
</evidence>
<dbReference type="PROSITE" id="PS50157">
    <property type="entry name" value="ZINC_FINGER_C2H2_2"/>
    <property type="match status" value="1"/>
</dbReference>